<keyword evidence="1" id="KW-0472">Membrane</keyword>
<sequence length="203" mass="23217">MRQLGVGARYDSEEGAAMTPVMEGNCPRWETGRALGPGCFQAIMLGELMSLFRNLHGTFASSGTIGALMAWLISYKPALFGFLLLLLLLSNWLVKYELEPTPPEPQQEEKTKTCEAKPKSNCLNTKEVERLHACFALQDKILEQLMFSEMKLKVLENQMFIVWNRMNHHKRSSRQWTFPAGKHRMRRRESMFSIISDCTSNSP</sequence>
<feature type="transmembrane region" description="Helical" evidence="1">
    <location>
        <begin position="78"/>
        <end position="94"/>
    </location>
</feature>
<comment type="caution">
    <text evidence="2">The sequence shown here is derived from an EMBL/GenBank/DDBJ whole genome shotgun (WGS) entry which is preliminary data.</text>
</comment>
<dbReference type="Pfam" id="PF17671">
    <property type="entry name" value="DUF5531"/>
    <property type="match status" value="1"/>
</dbReference>
<evidence type="ECO:0000256" key="1">
    <source>
        <dbReference type="SAM" id="Phobius"/>
    </source>
</evidence>
<proteinExistence type="predicted"/>
<evidence type="ECO:0008006" key="4">
    <source>
        <dbReference type="Google" id="ProtNLM"/>
    </source>
</evidence>
<keyword evidence="1" id="KW-1133">Transmembrane helix</keyword>
<dbReference type="PANTHER" id="PTHR39412">
    <property type="entry name" value="TESTIS-EXPRESSED PROTEIN 46"/>
    <property type="match status" value="1"/>
</dbReference>
<evidence type="ECO:0000313" key="3">
    <source>
        <dbReference type="Proteomes" id="UP000308365"/>
    </source>
</evidence>
<dbReference type="PANTHER" id="PTHR39412:SF1">
    <property type="entry name" value="TESTIS-EXPRESSED PROTEIN 46"/>
    <property type="match status" value="1"/>
</dbReference>
<feature type="transmembrane region" description="Helical" evidence="1">
    <location>
        <begin position="51"/>
        <end position="72"/>
    </location>
</feature>
<dbReference type="EMBL" id="RWIC01000014">
    <property type="protein sequence ID" value="TKC53027.1"/>
    <property type="molecule type" value="Genomic_DNA"/>
</dbReference>
<dbReference type="InterPro" id="IPR038788">
    <property type="entry name" value="TEX46-like"/>
</dbReference>
<dbReference type="AlphaFoldDB" id="A0A4U1FT00"/>
<name>A0A4U1FT00_MONMO</name>
<organism evidence="2 3">
    <name type="scientific">Monodon monoceros</name>
    <name type="common">Narwhal</name>
    <name type="synonym">Ceratodon monodon</name>
    <dbReference type="NCBI Taxonomy" id="40151"/>
    <lineage>
        <taxon>Eukaryota</taxon>
        <taxon>Metazoa</taxon>
        <taxon>Chordata</taxon>
        <taxon>Craniata</taxon>
        <taxon>Vertebrata</taxon>
        <taxon>Euteleostomi</taxon>
        <taxon>Mammalia</taxon>
        <taxon>Eutheria</taxon>
        <taxon>Laurasiatheria</taxon>
        <taxon>Artiodactyla</taxon>
        <taxon>Whippomorpha</taxon>
        <taxon>Cetacea</taxon>
        <taxon>Odontoceti</taxon>
        <taxon>Monodontidae</taxon>
        <taxon>Monodon</taxon>
    </lineage>
</organism>
<keyword evidence="1" id="KW-0812">Transmembrane</keyword>
<reference evidence="3" key="1">
    <citation type="journal article" date="2019" name="IScience">
        <title>Narwhal Genome Reveals Long-Term Low Genetic Diversity despite Current Large Abundance Size.</title>
        <authorList>
            <person name="Westbury M.V."/>
            <person name="Petersen B."/>
            <person name="Garde E."/>
            <person name="Heide-Jorgensen M.P."/>
            <person name="Lorenzen E.D."/>
        </authorList>
    </citation>
    <scope>NUCLEOTIDE SEQUENCE [LARGE SCALE GENOMIC DNA]</scope>
</reference>
<protein>
    <recommendedName>
        <fullName evidence="4">Testis expressed 46</fullName>
    </recommendedName>
</protein>
<dbReference type="Proteomes" id="UP000308365">
    <property type="component" value="Unassembled WGS sequence"/>
</dbReference>
<accession>A0A4U1FT00</accession>
<gene>
    <name evidence="2" type="ORF">EI555_014621</name>
</gene>
<evidence type="ECO:0000313" key="2">
    <source>
        <dbReference type="EMBL" id="TKC53027.1"/>
    </source>
</evidence>